<organism evidence="2 3">
    <name type="scientific">Gnathostoma spinigerum</name>
    <dbReference type="NCBI Taxonomy" id="75299"/>
    <lineage>
        <taxon>Eukaryota</taxon>
        <taxon>Metazoa</taxon>
        <taxon>Ecdysozoa</taxon>
        <taxon>Nematoda</taxon>
        <taxon>Chromadorea</taxon>
        <taxon>Rhabditida</taxon>
        <taxon>Spirurina</taxon>
        <taxon>Gnathostomatomorpha</taxon>
        <taxon>Gnathostomatoidea</taxon>
        <taxon>Gnathostomatidae</taxon>
        <taxon>Gnathostoma</taxon>
    </lineage>
</organism>
<sequence>MMKREGKKPFRANTIVLLQTSKSYLFHVTDYHEDNDDRKEVSNEKLGSLINGPRKKKKVVNVRKEDIQMIVDELELPRIRAEKKLIEHNGDVIAATKDLLGF</sequence>
<dbReference type="Pfam" id="PF19026">
    <property type="entry name" value="UBA_HYPK"/>
    <property type="match status" value="1"/>
</dbReference>
<dbReference type="Proteomes" id="UP001608902">
    <property type="component" value="Unassembled WGS sequence"/>
</dbReference>
<dbReference type="InterPro" id="IPR044034">
    <property type="entry name" value="NAC-like_UBA"/>
</dbReference>
<evidence type="ECO:0000313" key="3">
    <source>
        <dbReference type="Proteomes" id="UP001608902"/>
    </source>
</evidence>
<protein>
    <recommendedName>
        <fullName evidence="1">Nascent polypeptide-associated complex subunit alpha-like UBA domain-containing protein</fullName>
    </recommendedName>
</protein>
<dbReference type="EMBL" id="JBGFUD010000492">
    <property type="protein sequence ID" value="MFH4974644.1"/>
    <property type="molecule type" value="Genomic_DNA"/>
</dbReference>
<keyword evidence="3" id="KW-1185">Reference proteome</keyword>
<gene>
    <name evidence="2" type="ORF">AB6A40_001353</name>
</gene>
<comment type="caution">
    <text evidence="2">The sequence shown here is derived from an EMBL/GenBank/DDBJ whole genome shotgun (WGS) entry which is preliminary data.</text>
</comment>
<name>A0ABD6EBC0_9BILA</name>
<dbReference type="Gene3D" id="1.10.8.10">
    <property type="entry name" value="DNA helicase RuvA subunit, C-terminal domain"/>
    <property type="match status" value="1"/>
</dbReference>
<accession>A0ABD6EBC0</accession>
<reference evidence="2 3" key="1">
    <citation type="submission" date="2024-08" db="EMBL/GenBank/DDBJ databases">
        <title>Gnathostoma spinigerum genome.</title>
        <authorList>
            <person name="Gonzalez-Bertolin B."/>
            <person name="Monzon S."/>
            <person name="Zaballos A."/>
            <person name="Jimenez P."/>
            <person name="Dekumyoy P."/>
            <person name="Varona S."/>
            <person name="Cuesta I."/>
            <person name="Sumanam S."/>
            <person name="Adisakwattana P."/>
            <person name="Gasser R.B."/>
            <person name="Hernandez-Gonzalez A."/>
            <person name="Young N.D."/>
            <person name="Perteguer M.J."/>
        </authorList>
    </citation>
    <scope>NUCLEOTIDE SEQUENCE [LARGE SCALE GENOMIC DNA]</scope>
    <source>
        <strain evidence="2">AL3</strain>
        <tissue evidence="2">Liver</tissue>
    </source>
</reference>
<evidence type="ECO:0000259" key="1">
    <source>
        <dbReference type="Pfam" id="PF19026"/>
    </source>
</evidence>
<proteinExistence type="predicted"/>
<feature type="domain" description="Nascent polypeptide-associated complex subunit alpha-like UBA" evidence="1">
    <location>
        <begin position="60"/>
        <end position="100"/>
    </location>
</feature>
<evidence type="ECO:0000313" key="2">
    <source>
        <dbReference type="EMBL" id="MFH4974644.1"/>
    </source>
</evidence>
<dbReference type="AlphaFoldDB" id="A0ABD6EBC0"/>
<dbReference type="InterPro" id="IPR038922">
    <property type="entry name" value="HYPK_UBA"/>
</dbReference>
<dbReference type="CDD" id="cd14361">
    <property type="entry name" value="UBA_HYPK"/>
    <property type="match status" value="1"/>
</dbReference>